<keyword evidence="2" id="KW-1185">Reference proteome</keyword>
<protein>
    <submittedName>
        <fullName evidence="1">DUF2250 domain-containing protein</fullName>
    </submittedName>
</protein>
<evidence type="ECO:0000313" key="1">
    <source>
        <dbReference type="EMBL" id="MFD1642904.1"/>
    </source>
</evidence>
<dbReference type="SUPFAM" id="SSF46785">
    <property type="entry name" value="Winged helix' DNA-binding domain"/>
    <property type="match status" value="1"/>
</dbReference>
<dbReference type="InterPro" id="IPR036388">
    <property type="entry name" value="WH-like_DNA-bd_sf"/>
</dbReference>
<dbReference type="Proteomes" id="UP001597052">
    <property type="component" value="Unassembled WGS sequence"/>
</dbReference>
<dbReference type="Pfam" id="PF10007">
    <property type="entry name" value="DUF2250"/>
    <property type="match status" value="1"/>
</dbReference>
<organism evidence="1 2">
    <name type="scientific">Halohasta litorea</name>
    <dbReference type="NCBI Taxonomy" id="869891"/>
    <lineage>
        <taxon>Archaea</taxon>
        <taxon>Methanobacteriati</taxon>
        <taxon>Methanobacteriota</taxon>
        <taxon>Stenosarchaea group</taxon>
        <taxon>Halobacteria</taxon>
        <taxon>Halobacteriales</taxon>
        <taxon>Haloferacaceae</taxon>
        <taxon>Halohasta</taxon>
    </lineage>
</organism>
<sequence>MSHGSTGGEGTLSTADRRILQHLAASGVDYPALIASNTGLHVPLVERRCEALEAAGLIEPVTGEVLYRVTEHGRQVARSEF</sequence>
<accession>A0ABD6D9H3</accession>
<gene>
    <name evidence="1" type="ORF">ACFSBW_13595</name>
</gene>
<dbReference type="AlphaFoldDB" id="A0ABD6D9H3"/>
<dbReference type="EMBL" id="JBHUDM010000004">
    <property type="protein sequence ID" value="MFD1642904.1"/>
    <property type="molecule type" value="Genomic_DNA"/>
</dbReference>
<evidence type="ECO:0000313" key="2">
    <source>
        <dbReference type="Proteomes" id="UP001597052"/>
    </source>
</evidence>
<comment type="caution">
    <text evidence="1">The sequence shown here is derived from an EMBL/GenBank/DDBJ whole genome shotgun (WGS) entry which is preliminary data.</text>
</comment>
<dbReference type="InterPro" id="IPR036390">
    <property type="entry name" value="WH_DNA-bd_sf"/>
</dbReference>
<proteinExistence type="predicted"/>
<name>A0ABD6D9H3_9EURY</name>
<dbReference type="InterPro" id="IPR019254">
    <property type="entry name" value="DUF2250"/>
</dbReference>
<dbReference type="RefSeq" id="WP_256396566.1">
    <property type="nucleotide sequence ID" value="NZ_JANHDJ010000004.1"/>
</dbReference>
<dbReference type="Gene3D" id="1.10.10.10">
    <property type="entry name" value="Winged helix-like DNA-binding domain superfamily/Winged helix DNA-binding domain"/>
    <property type="match status" value="1"/>
</dbReference>
<reference evidence="1 2" key="1">
    <citation type="journal article" date="2019" name="Int. J. Syst. Evol. Microbiol.">
        <title>The Global Catalogue of Microorganisms (GCM) 10K type strain sequencing project: providing services to taxonomists for standard genome sequencing and annotation.</title>
        <authorList>
            <consortium name="The Broad Institute Genomics Platform"/>
            <consortium name="The Broad Institute Genome Sequencing Center for Infectious Disease"/>
            <person name="Wu L."/>
            <person name="Ma J."/>
        </authorList>
    </citation>
    <scope>NUCLEOTIDE SEQUENCE [LARGE SCALE GENOMIC DNA]</scope>
    <source>
        <strain evidence="1 2">CGMCC 1.10593</strain>
    </source>
</reference>